<reference evidence="2 3" key="1">
    <citation type="submission" date="2017-02" db="EMBL/GenBank/DDBJ databases">
        <title>Complete genome sequences of Mycobacterium kansasii strains isolated from rhesus macaques.</title>
        <authorList>
            <person name="Panda A."/>
            <person name="Nagaraj S."/>
            <person name="Zhao X."/>
            <person name="Tettelin H."/>
            <person name="Detolla L.J."/>
        </authorList>
    </citation>
    <scope>NUCLEOTIDE SEQUENCE [LARGE SCALE GENOMIC DNA]</scope>
    <source>
        <strain evidence="2 3">11-3813</strain>
    </source>
</reference>
<evidence type="ECO:0000256" key="1">
    <source>
        <dbReference type="SAM" id="MobiDB-lite"/>
    </source>
</evidence>
<organism evidence="2 3">
    <name type="scientific">Mycobacterium kansasii</name>
    <dbReference type="NCBI Taxonomy" id="1768"/>
    <lineage>
        <taxon>Bacteria</taxon>
        <taxon>Bacillati</taxon>
        <taxon>Actinomycetota</taxon>
        <taxon>Actinomycetes</taxon>
        <taxon>Mycobacteriales</taxon>
        <taxon>Mycobacteriaceae</taxon>
        <taxon>Mycobacterium</taxon>
    </lineage>
</organism>
<dbReference type="Proteomes" id="UP000189229">
    <property type="component" value="Unassembled WGS sequence"/>
</dbReference>
<sequence>MPTERTARCARPPRPDNRCSGSDCRRRRRASRVVPCRP</sequence>
<protein>
    <submittedName>
        <fullName evidence="2">Uncharacterized protein</fullName>
    </submittedName>
</protein>
<feature type="region of interest" description="Disordered" evidence="1">
    <location>
        <begin position="1"/>
        <end position="24"/>
    </location>
</feature>
<evidence type="ECO:0000313" key="3">
    <source>
        <dbReference type="Proteomes" id="UP000189229"/>
    </source>
</evidence>
<dbReference type="EMBL" id="MVBM01000001">
    <property type="protein sequence ID" value="OOK81984.1"/>
    <property type="molecule type" value="Genomic_DNA"/>
</dbReference>
<gene>
    <name evidence="2" type="ORF">BZL30_0396</name>
</gene>
<proteinExistence type="predicted"/>
<dbReference type="AlphaFoldDB" id="A0A1V3XRX3"/>
<name>A0A1V3XRX3_MYCKA</name>
<evidence type="ECO:0000313" key="2">
    <source>
        <dbReference type="EMBL" id="OOK81984.1"/>
    </source>
</evidence>
<comment type="caution">
    <text evidence="2">The sequence shown here is derived from an EMBL/GenBank/DDBJ whole genome shotgun (WGS) entry which is preliminary data.</text>
</comment>
<accession>A0A1V3XRX3</accession>